<name>A0A857KYU5_9ACTN</name>
<organism evidence="2">
    <name type="scientific">Gordonia amarae</name>
    <dbReference type="NCBI Taxonomy" id="36821"/>
    <lineage>
        <taxon>Bacteria</taxon>
        <taxon>Bacillati</taxon>
        <taxon>Actinomycetota</taxon>
        <taxon>Actinomycetes</taxon>
        <taxon>Mycobacteriales</taxon>
        <taxon>Gordoniaceae</taxon>
        <taxon>Gordonia</taxon>
    </lineage>
</organism>
<dbReference type="RefSeq" id="WP_005181298.1">
    <property type="nucleotide sequence ID" value="NZ_CP045804.1"/>
</dbReference>
<dbReference type="PANTHER" id="PTHR28047:SF5">
    <property type="entry name" value="PROTEIN DCG1"/>
    <property type="match status" value="1"/>
</dbReference>
<dbReference type="EMBL" id="CP045810">
    <property type="protein sequence ID" value="QHN39897.1"/>
    <property type="molecule type" value="Genomic_DNA"/>
</dbReference>
<protein>
    <submittedName>
        <fullName evidence="2">Asp/Glu/hydantoin racemase</fullName>
    </submittedName>
</protein>
<dbReference type="InterPro" id="IPR015942">
    <property type="entry name" value="Asp/Glu/hydantoin_racemase"/>
</dbReference>
<dbReference type="GO" id="GO:0047661">
    <property type="term" value="F:amino-acid racemase activity"/>
    <property type="evidence" value="ECO:0007669"/>
    <property type="project" value="InterPro"/>
</dbReference>
<dbReference type="InterPro" id="IPR053714">
    <property type="entry name" value="Iso_Racemase_Enz_sf"/>
</dbReference>
<dbReference type="Pfam" id="PF01177">
    <property type="entry name" value="Asp_Glu_race"/>
    <property type="match status" value="1"/>
</dbReference>
<dbReference type="Gene3D" id="3.40.50.12500">
    <property type="match status" value="1"/>
</dbReference>
<dbReference type="PANTHER" id="PTHR28047">
    <property type="entry name" value="PROTEIN DCG1"/>
    <property type="match status" value="1"/>
</dbReference>
<gene>
    <name evidence="2" type="ORF">GII30_12655</name>
</gene>
<dbReference type="AlphaFoldDB" id="A0A857KYU5"/>
<evidence type="ECO:0000256" key="1">
    <source>
        <dbReference type="ARBA" id="ARBA00038414"/>
    </source>
</evidence>
<accession>A0A857KYU5</accession>
<proteinExistence type="inferred from homology"/>
<evidence type="ECO:0000313" key="2">
    <source>
        <dbReference type="EMBL" id="QHN39897.1"/>
    </source>
</evidence>
<comment type="similarity">
    <text evidence="1">Belongs to the HyuE racemase family.</text>
</comment>
<sequence>MSEQAATVRLVVLNPNTSATVTAALDRRARRCARPGTEVVTLCPARGPRAVESWADAYRSASGMLERIAEHPQRFDALIMAGFGDVGVEALRETVAVPVVDITHAGAAAAAAVGGNYAIVTTVAGMVDPIRASLRAGGLAGRCVGIEPIGAGIAESADDAAVLPRLADACKLLAGDGASSICLGSAAFSPYADSLRALLDVPVIDPLEAAIALVEGTLGRPARSEQDTTA</sequence>
<dbReference type="InterPro" id="IPR052186">
    <property type="entry name" value="Hydantoin_racemase-like"/>
</dbReference>
<reference evidence="2" key="1">
    <citation type="journal article" date="2021" name="Nat. Microbiol.">
        <title>Cocultivation of an ultrasmall environmental parasitic bacterium with lytic ability against bacteria associated with wastewater foams.</title>
        <authorList>
            <person name="Batinovic S."/>
            <person name="Rose J.J.A."/>
            <person name="Ratcliffe J."/>
            <person name="Seviour R.J."/>
            <person name="Petrovski S."/>
        </authorList>
    </citation>
    <scope>NUCLEOTIDE SEQUENCE</scope>
    <source>
        <strain evidence="2">CON44</strain>
    </source>
</reference>